<gene>
    <name evidence="2" type="ORF">SALB_07206</name>
</gene>
<comment type="caution">
    <text evidence="2">The sequence shown here is derived from an EMBL/GenBank/DDBJ whole genome shotgun (WGS) entry which is preliminary data.</text>
</comment>
<dbReference type="InterPro" id="IPR025736">
    <property type="entry name" value="PucR_C-HTH_dom"/>
</dbReference>
<dbReference type="PANTHER" id="PTHR33744">
    <property type="entry name" value="CARBOHYDRATE DIACID REGULATOR"/>
    <property type="match status" value="1"/>
</dbReference>
<dbReference type="Pfam" id="PF13556">
    <property type="entry name" value="HTH_30"/>
    <property type="match status" value="1"/>
</dbReference>
<reference evidence="2 3" key="1">
    <citation type="journal article" date="2019" name="Microbiol. Resour. Announc.">
        <title>Draft Genome Sequence of the Most Traditional epsilon-Poly-l-Lysine Producer, Streptomyces albulus NBRC14147.</title>
        <authorList>
            <person name="Yamanaka K."/>
            <person name="Hamano Y."/>
        </authorList>
    </citation>
    <scope>NUCLEOTIDE SEQUENCE [LARGE SCALE GENOMIC DNA]</scope>
    <source>
        <strain evidence="2 3">NBRC 14147</strain>
    </source>
</reference>
<proteinExistence type="predicted"/>
<evidence type="ECO:0000259" key="1">
    <source>
        <dbReference type="Pfam" id="PF13556"/>
    </source>
</evidence>
<organism evidence="2 3">
    <name type="scientific">Streptomyces noursei</name>
    <name type="common">Streptomyces albulus</name>
    <dbReference type="NCBI Taxonomy" id="1971"/>
    <lineage>
        <taxon>Bacteria</taxon>
        <taxon>Bacillati</taxon>
        <taxon>Actinomycetota</taxon>
        <taxon>Actinomycetes</taxon>
        <taxon>Kitasatosporales</taxon>
        <taxon>Streptomycetaceae</taxon>
        <taxon>Streptomyces</taxon>
    </lineage>
</organism>
<dbReference type="InterPro" id="IPR042070">
    <property type="entry name" value="PucR_C-HTH_sf"/>
</dbReference>
<dbReference type="RefSeq" id="WP_037636090.1">
    <property type="nucleotide sequence ID" value="NZ_BHXC01000007.1"/>
</dbReference>
<dbReference type="PANTHER" id="PTHR33744:SF1">
    <property type="entry name" value="DNA-BINDING TRANSCRIPTIONAL ACTIVATOR ADER"/>
    <property type="match status" value="1"/>
</dbReference>
<protein>
    <recommendedName>
        <fullName evidence="1">PucR C-terminal helix-turn-helix domain-containing protein</fullName>
    </recommendedName>
</protein>
<dbReference type="InterPro" id="IPR051448">
    <property type="entry name" value="CdaR-like_regulators"/>
</dbReference>
<evidence type="ECO:0000313" key="2">
    <source>
        <dbReference type="EMBL" id="GCB94407.1"/>
    </source>
</evidence>
<sequence>MHHVVARLDALDPEAGAAIRVIGRFDELVAGRAGLEPILAAVAGLTGSPARLIDARLRVALRADVEGRVARARGPADPRWPAAPLEPAGAPALWLEHLGPPSLLAGMVLDRGAFAAREVLRRTRGVSRMAPATFPDDPAAVEVLLDSDASDDDRRHAAGLLDLPEDAMARAVAPADGAATIVTADNASNDGTARRWEGIGRVGFGPIVTLLDLPRSWAQARTALRFAAQGTDDDPGPSTVYADALGAVMLLAGGLDPASPPADVRALERAARSGPGVLRTLVEFTSHASLRLSAAALYLHHSTLTDRIAAIEHDLGFPVRDPQGRLRVQTALAVRRLLLHPAD</sequence>
<evidence type="ECO:0000313" key="3">
    <source>
        <dbReference type="Proteomes" id="UP000288351"/>
    </source>
</evidence>
<feature type="domain" description="PucR C-terminal helix-turn-helix" evidence="1">
    <location>
        <begin position="278"/>
        <end position="333"/>
    </location>
</feature>
<name>A0A401R9Z9_STRNR</name>
<dbReference type="Gene3D" id="1.10.10.2840">
    <property type="entry name" value="PucR C-terminal helix-turn-helix domain"/>
    <property type="match status" value="1"/>
</dbReference>
<accession>A0A401R9Z9</accession>
<dbReference type="AlphaFoldDB" id="A0A401R9Z9"/>
<dbReference type="Proteomes" id="UP000288351">
    <property type="component" value="Unassembled WGS sequence"/>
</dbReference>
<dbReference type="EMBL" id="BHXC01000007">
    <property type="protein sequence ID" value="GCB94407.1"/>
    <property type="molecule type" value="Genomic_DNA"/>
</dbReference>